<evidence type="ECO:0000313" key="2">
    <source>
        <dbReference type="EMBL" id="KAG7086425.1"/>
    </source>
</evidence>
<dbReference type="PANTHER" id="PTHR40265">
    <property type="entry name" value="BLL2707 PROTEIN"/>
    <property type="match status" value="1"/>
</dbReference>
<dbReference type="KEGG" id="more:E1B28_002379"/>
<feature type="domain" description="Glyoxalase-like" evidence="1">
    <location>
        <begin position="10"/>
        <end position="198"/>
    </location>
</feature>
<dbReference type="PANTHER" id="PTHR40265:SF1">
    <property type="entry name" value="GLYOXALASE-LIKE DOMAIN-CONTAINING PROTEIN"/>
    <property type="match status" value="1"/>
</dbReference>
<dbReference type="EMBL" id="CM032190">
    <property type="protein sequence ID" value="KAG7086425.1"/>
    <property type="molecule type" value="Genomic_DNA"/>
</dbReference>
<keyword evidence="3" id="KW-1185">Reference proteome</keyword>
<reference evidence="2" key="1">
    <citation type="journal article" date="2021" name="Genome Biol. Evol.">
        <title>The assembled and annotated genome of the fairy-ring fungus Marasmius oreades.</title>
        <authorList>
            <person name="Hiltunen M."/>
            <person name="Ament-Velasquez S.L."/>
            <person name="Johannesson H."/>
        </authorList>
    </citation>
    <scope>NUCLEOTIDE SEQUENCE</scope>
    <source>
        <strain evidence="2">03SP1</strain>
    </source>
</reference>
<protein>
    <recommendedName>
        <fullName evidence="1">Glyoxalase-like domain-containing protein</fullName>
    </recommendedName>
</protein>
<evidence type="ECO:0000313" key="3">
    <source>
        <dbReference type="Proteomes" id="UP001049176"/>
    </source>
</evidence>
<dbReference type="Pfam" id="PF13468">
    <property type="entry name" value="Glyoxalase_3"/>
    <property type="match status" value="1"/>
</dbReference>
<gene>
    <name evidence="2" type="ORF">E1B28_002379</name>
</gene>
<comment type="caution">
    <text evidence="2">The sequence shown here is derived from an EMBL/GenBank/DDBJ whole genome shotgun (WGS) entry which is preliminary data.</text>
</comment>
<sequence length="282" mass="31086">MSPSISTRTLDHIVHMTSPGSVEETAEQFRKLGFNVLPGGRHADGLTENALIVLQDGVYLELISFVLPFSSYPRDSPERQKRAGHRWAKMPNGWIDYAFLGNGSKEEGSRISDIINNRARADGSHDLYSSEHEGGRERPDGKVLKWLISSSLQKKHGILPFFCGDVTDRTLRVPVEPPSNLEHPCSAVGIAHVHVTCSSSDVDTLVKEFTYVIGDAPKKSNASRFEWELDTSTPSRPSHLIVDAADIGSSGLSISELGIYVERVPDEDSTTTPFGRIFWVKA</sequence>
<dbReference type="RefSeq" id="XP_043002896.1">
    <property type="nucleotide sequence ID" value="XM_043159296.1"/>
</dbReference>
<dbReference type="GeneID" id="66071455"/>
<name>A0A9P7RNI6_9AGAR</name>
<evidence type="ECO:0000259" key="1">
    <source>
        <dbReference type="Pfam" id="PF13468"/>
    </source>
</evidence>
<dbReference type="Proteomes" id="UP001049176">
    <property type="component" value="Chromosome 10"/>
</dbReference>
<dbReference type="InterPro" id="IPR029068">
    <property type="entry name" value="Glyas_Bleomycin-R_OHBP_Dase"/>
</dbReference>
<dbReference type="InterPro" id="IPR025870">
    <property type="entry name" value="Glyoxalase-like_dom"/>
</dbReference>
<proteinExistence type="predicted"/>
<dbReference type="OrthoDB" id="408973at2759"/>
<accession>A0A9P7RNI6</accession>
<organism evidence="2 3">
    <name type="scientific">Marasmius oreades</name>
    <name type="common">fairy-ring Marasmius</name>
    <dbReference type="NCBI Taxonomy" id="181124"/>
    <lineage>
        <taxon>Eukaryota</taxon>
        <taxon>Fungi</taxon>
        <taxon>Dikarya</taxon>
        <taxon>Basidiomycota</taxon>
        <taxon>Agaricomycotina</taxon>
        <taxon>Agaricomycetes</taxon>
        <taxon>Agaricomycetidae</taxon>
        <taxon>Agaricales</taxon>
        <taxon>Marasmiineae</taxon>
        <taxon>Marasmiaceae</taxon>
        <taxon>Marasmius</taxon>
    </lineage>
</organism>
<dbReference type="Gene3D" id="3.10.180.10">
    <property type="entry name" value="2,3-Dihydroxybiphenyl 1,2-Dioxygenase, domain 1"/>
    <property type="match status" value="1"/>
</dbReference>
<dbReference type="AlphaFoldDB" id="A0A9P7RNI6"/>